<dbReference type="InterPro" id="IPR036217">
    <property type="entry name" value="MethylDNA_cys_MeTrfase_DNAb"/>
</dbReference>
<protein>
    <submittedName>
        <fullName evidence="4">Methylated-DNA--[protein]-cysteine S-methyltransferase</fullName>
        <ecNumber evidence="4">2.1.1.63</ecNumber>
    </submittedName>
</protein>
<evidence type="ECO:0000313" key="5">
    <source>
        <dbReference type="Proteomes" id="UP001493487"/>
    </source>
</evidence>
<dbReference type="Gene3D" id="3.30.160.70">
    <property type="entry name" value="Methylated DNA-protein cysteine methyltransferase domain"/>
    <property type="match status" value="1"/>
</dbReference>
<feature type="domain" description="Methylguanine DNA methyltransferase ribonuclease-like" evidence="3">
    <location>
        <begin position="21"/>
        <end position="88"/>
    </location>
</feature>
<keyword evidence="5" id="KW-1185">Reference proteome</keyword>
<comment type="caution">
    <text evidence="4">The sequence shown here is derived from an EMBL/GenBank/DDBJ whole genome shotgun (WGS) entry which is preliminary data.</text>
</comment>
<evidence type="ECO:0000259" key="2">
    <source>
        <dbReference type="Pfam" id="PF01035"/>
    </source>
</evidence>
<dbReference type="Gene3D" id="1.10.10.10">
    <property type="entry name" value="Winged helix-like DNA-binding domain superfamily/Winged helix DNA-binding domain"/>
    <property type="match status" value="1"/>
</dbReference>
<evidence type="ECO:0000259" key="3">
    <source>
        <dbReference type="Pfam" id="PF02870"/>
    </source>
</evidence>
<dbReference type="PANTHER" id="PTHR10815">
    <property type="entry name" value="METHYLATED-DNA--PROTEIN-CYSTEINE METHYLTRANSFERASE"/>
    <property type="match status" value="1"/>
</dbReference>
<dbReference type="Pfam" id="PF01035">
    <property type="entry name" value="DNA_binding_1"/>
    <property type="match status" value="1"/>
</dbReference>
<evidence type="ECO:0000313" key="4">
    <source>
        <dbReference type="EMBL" id="MEQ4486109.1"/>
    </source>
</evidence>
<dbReference type="InterPro" id="IPR014048">
    <property type="entry name" value="MethylDNA_cys_MeTrfase_DNA-bd"/>
</dbReference>
<reference evidence="4 5" key="1">
    <citation type="journal article" date="2023" name="Genome Announc.">
        <title>Pan-Genome Analyses of the Genus Cohnella and Proposal of the Novel Species Cohnella silvisoli sp. nov., Isolated from Forest Soil.</title>
        <authorList>
            <person name="Wang C."/>
            <person name="Mao L."/>
            <person name="Bao G."/>
            <person name="Zhu H."/>
        </authorList>
    </citation>
    <scope>NUCLEOTIDE SEQUENCE [LARGE SCALE GENOMIC DNA]</scope>
    <source>
        <strain evidence="4 5">NL03-T5-1</strain>
    </source>
</reference>
<dbReference type="SUPFAM" id="SSF53155">
    <property type="entry name" value="Methylated DNA-protein cysteine methyltransferase domain"/>
    <property type="match status" value="1"/>
</dbReference>
<dbReference type="CDD" id="cd06445">
    <property type="entry name" value="ATase"/>
    <property type="match status" value="1"/>
</dbReference>
<keyword evidence="4" id="KW-0808">Transferase</keyword>
<dbReference type="InterPro" id="IPR008332">
    <property type="entry name" value="MethylG_MeTrfase_N"/>
</dbReference>
<dbReference type="EMBL" id="JASKHM010000019">
    <property type="protein sequence ID" value="MEQ4486109.1"/>
    <property type="molecule type" value="Genomic_DNA"/>
</dbReference>
<dbReference type="Pfam" id="PF02870">
    <property type="entry name" value="Methyltransf_1N"/>
    <property type="match status" value="1"/>
</dbReference>
<dbReference type="PANTHER" id="PTHR10815:SF12">
    <property type="entry name" value="METHYLATED-DNA--PROTEIN-CYSTEINE METHYLTRANSFERASE, INDUCIBLE"/>
    <property type="match status" value="1"/>
</dbReference>
<dbReference type="GO" id="GO:0032259">
    <property type="term" value="P:methylation"/>
    <property type="evidence" value="ECO:0007669"/>
    <property type="project" value="UniProtKB-KW"/>
</dbReference>
<dbReference type="InterPro" id="IPR036388">
    <property type="entry name" value="WH-like_DNA-bd_sf"/>
</dbReference>
<keyword evidence="4" id="KW-0489">Methyltransferase</keyword>
<keyword evidence="1" id="KW-0227">DNA damage</keyword>
<evidence type="ECO:0000256" key="1">
    <source>
        <dbReference type="ARBA" id="ARBA00022763"/>
    </source>
</evidence>
<sequence length="175" mass="19518">MENKGANSTLYWTYLTQGNNRMVIAATSSGLSYVGSWNESDQAFADWAHKVFSNYERVQDDEKMELYVRQLEEYLAGERTSFTYPVDLQGTPFQRAVWDAMSQVPYGKTASYLEVAQSLDKPNSVRAVGTAIGRNPVLIVAPCHRIIGKNGALTGYRGGLAMKEQLLKLEKASNH</sequence>
<dbReference type="Proteomes" id="UP001493487">
    <property type="component" value="Unassembled WGS sequence"/>
</dbReference>
<proteinExistence type="predicted"/>
<gene>
    <name evidence="4" type="ORF">QJS35_27385</name>
</gene>
<accession>A0ABV1L182</accession>
<dbReference type="GO" id="GO:0003908">
    <property type="term" value="F:methylated-DNA-[protein]-cysteine S-methyltransferase activity"/>
    <property type="evidence" value="ECO:0007669"/>
    <property type="project" value="UniProtKB-EC"/>
</dbReference>
<dbReference type="SUPFAM" id="SSF46767">
    <property type="entry name" value="Methylated DNA-protein cysteine methyltransferase, C-terminal domain"/>
    <property type="match status" value="1"/>
</dbReference>
<name>A0ABV1L182_9BACL</name>
<organism evidence="4 5">
    <name type="scientific">Cohnella silvisoli</name>
    <dbReference type="NCBI Taxonomy" id="2873699"/>
    <lineage>
        <taxon>Bacteria</taxon>
        <taxon>Bacillati</taxon>
        <taxon>Bacillota</taxon>
        <taxon>Bacilli</taxon>
        <taxon>Bacillales</taxon>
        <taxon>Paenibacillaceae</taxon>
        <taxon>Cohnella</taxon>
    </lineage>
</organism>
<dbReference type="InterPro" id="IPR036631">
    <property type="entry name" value="MGMT_N_sf"/>
</dbReference>
<dbReference type="RefSeq" id="WP_232189238.1">
    <property type="nucleotide sequence ID" value="NZ_JAIOAP010000018.1"/>
</dbReference>
<feature type="domain" description="Methylated-DNA-[protein]-cysteine S-methyltransferase DNA binding" evidence="2">
    <location>
        <begin position="92"/>
        <end position="171"/>
    </location>
</feature>
<dbReference type="EC" id="2.1.1.63" evidence="4"/>
<dbReference type="NCBIfam" id="TIGR00589">
    <property type="entry name" value="ogt"/>
    <property type="match status" value="1"/>
</dbReference>